<dbReference type="PANTHER" id="PTHR47215">
    <property type="match status" value="1"/>
</dbReference>
<proteinExistence type="predicted"/>
<name>A0ABD1IIX0_SALDI</name>
<gene>
    <name evidence="2" type="ORF">AAHA92_00020</name>
</gene>
<dbReference type="Gene3D" id="2.40.30.10">
    <property type="entry name" value="Translation factors"/>
    <property type="match status" value="1"/>
</dbReference>
<sequence length="289" mass="31094">MAVTIHSPTLSSHVPPMTLSKLRPLRHLSHHLRRRSLAVSAAAVRQDTTLWTPTPLLKISPAAESLFSVTIDVSESPELAASYTKAGQYLQLRLPEPESKPSFLAIASPPSAAASNGVFEFLVKSVAGSTAELLCGLQKGDFVELSPAMGKGFDVDQISPSESYQTVLIFATGSGISPIRSLIETGFGAEKRSDVRLYYGARDLNKMAYQERFKVWESSGVNIVPVLSQPGDSWTGEKGYVQDALARNKNITNPQSTGVVLCGQKQMAEDVSSIVVGDGVSSEKILKNF</sequence>
<evidence type="ECO:0000313" key="3">
    <source>
        <dbReference type="Proteomes" id="UP001567538"/>
    </source>
</evidence>
<dbReference type="PROSITE" id="PS51384">
    <property type="entry name" value="FAD_FR"/>
    <property type="match status" value="1"/>
</dbReference>
<dbReference type="Pfam" id="PF00175">
    <property type="entry name" value="NAD_binding_1"/>
    <property type="match status" value="1"/>
</dbReference>
<dbReference type="PRINTS" id="PR00410">
    <property type="entry name" value="PHEHYDRXLASE"/>
</dbReference>
<keyword evidence="3" id="KW-1185">Reference proteome</keyword>
<dbReference type="EMBL" id="JBEAFC010000001">
    <property type="protein sequence ID" value="KAL1568400.1"/>
    <property type="molecule type" value="Genomic_DNA"/>
</dbReference>
<dbReference type="InterPro" id="IPR001433">
    <property type="entry name" value="OxRdtase_FAD/NAD-bd"/>
</dbReference>
<dbReference type="SUPFAM" id="SSF52343">
    <property type="entry name" value="Ferredoxin reductase-like, C-terminal NADP-linked domain"/>
    <property type="match status" value="1"/>
</dbReference>
<dbReference type="Proteomes" id="UP001567538">
    <property type="component" value="Unassembled WGS sequence"/>
</dbReference>
<dbReference type="InterPro" id="IPR017927">
    <property type="entry name" value="FAD-bd_FR_type"/>
</dbReference>
<evidence type="ECO:0000313" key="2">
    <source>
        <dbReference type="EMBL" id="KAL1568400.1"/>
    </source>
</evidence>
<dbReference type="SUPFAM" id="SSF63380">
    <property type="entry name" value="Riboflavin synthase domain-like"/>
    <property type="match status" value="1"/>
</dbReference>
<dbReference type="CDD" id="cd00322">
    <property type="entry name" value="FNR_like"/>
    <property type="match status" value="1"/>
</dbReference>
<reference evidence="2 3" key="1">
    <citation type="submission" date="2024-06" db="EMBL/GenBank/DDBJ databases">
        <title>A chromosome level genome sequence of Diviner's sage (Salvia divinorum).</title>
        <authorList>
            <person name="Ford S.A."/>
            <person name="Ro D.-K."/>
            <person name="Ness R.W."/>
            <person name="Phillips M.A."/>
        </authorList>
    </citation>
    <scope>NUCLEOTIDE SEQUENCE [LARGE SCALE GENOMIC DNA]</scope>
    <source>
        <strain evidence="2">SAF-2024a</strain>
        <tissue evidence="2">Leaf</tissue>
    </source>
</reference>
<comment type="caution">
    <text evidence="2">The sequence shown here is derived from an EMBL/GenBank/DDBJ whole genome shotgun (WGS) entry which is preliminary data.</text>
</comment>
<feature type="domain" description="FAD-binding FR-type" evidence="1">
    <location>
        <begin position="49"/>
        <end position="155"/>
    </location>
</feature>
<dbReference type="Gene3D" id="3.40.50.80">
    <property type="entry name" value="Nucleotide-binding domain of ferredoxin-NADP reductase (FNR) module"/>
    <property type="match status" value="1"/>
</dbReference>
<accession>A0ABD1IIX0</accession>
<evidence type="ECO:0000259" key="1">
    <source>
        <dbReference type="PROSITE" id="PS51384"/>
    </source>
</evidence>
<protein>
    <submittedName>
        <fullName evidence="2">Fruit protein pKIWI502</fullName>
    </submittedName>
</protein>
<dbReference type="InterPro" id="IPR017938">
    <property type="entry name" value="Riboflavin_synthase-like_b-brl"/>
</dbReference>
<dbReference type="InterPro" id="IPR039261">
    <property type="entry name" value="FNR_nucleotide-bd"/>
</dbReference>
<dbReference type="PANTHER" id="PTHR47215:SF1">
    <property type="entry name" value="F9L1.8 PROTEIN"/>
    <property type="match status" value="1"/>
</dbReference>
<organism evidence="2 3">
    <name type="scientific">Salvia divinorum</name>
    <name type="common">Maria pastora</name>
    <name type="synonym">Diviner's sage</name>
    <dbReference type="NCBI Taxonomy" id="28513"/>
    <lineage>
        <taxon>Eukaryota</taxon>
        <taxon>Viridiplantae</taxon>
        <taxon>Streptophyta</taxon>
        <taxon>Embryophyta</taxon>
        <taxon>Tracheophyta</taxon>
        <taxon>Spermatophyta</taxon>
        <taxon>Magnoliopsida</taxon>
        <taxon>eudicotyledons</taxon>
        <taxon>Gunneridae</taxon>
        <taxon>Pentapetalae</taxon>
        <taxon>asterids</taxon>
        <taxon>lamiids</taxon>
        <taxon>Lamiales</taxon>
        <taxon>Lamiaceae</taxon>
        <taxon>Nepetoideae</taxon>
        <taxon>Mentheae</taxon>
        <taxon>Salviinae</taxon>
        <taxon>Salvia</taxon>
        <taxon>Salvia subgen. Calosphace</taxon>
    </lineage>
</organism>
<dbReference type="AlphaFoldDB" id="A0ABD1IIX0"/>